<dbReference type="Gene3D" id="3.40.50.970">
    <property type="match status" value="1"/>
</dbReference>
<dbReference type="SUPFAM" id="SSF52922">
    <property type="entry name" value="TK C-terminal domain-like"/>
    <property type="match status" value="1"/>
</dbReference>
<dbReference type="Pfam" id="PF02779">
    <property type="entry name" value="Transket_pyr"/>
    <property type="match status" value="1"/>
</dbReference>
<dbReference type="Gene3D" id="3.40.50.920">
    <property type="match status" value="1"/>
</dbReference>
<evidence type="ECO:0000313" key="6">
    <source>
        <dbReference type="Proteomes" id="UP001193081"/>
    </source>
</evidence>
<dbReference type="PANTHER" id="PTHR43257:SF2">
    <property type="entry name" value="PYRUVATE DEHYDROGENASE E1 COMPONENT SUBUNIT BETA"/>
    <property type="match status" value="1"/>
</dbReference>
<gene>
    <name evidence="5" type="ORF">EYB53_008770</name>
</gene>
<organism evidence="5 6">
    <name type="scientific">Candidatus Chloroploca mongolica</name>
    <dbReference type="NCBI Taxonomy" id="2528176"/>
    <lineage>
        <taxon>Bacteria</taxon>
        <taxon>Bacillati</taxon>
        <taxon>Chloroflexota</taxon>
        <taxon>Chloroflexia</taxon>
        <taxon>Chloroflexales</taxon>
        <taxon>Chloroflexineae</taxon>
        <taxon>Oscillochloridaceae</taxon>
        <taxon>Candidatus Chloroploca</taxon>
    </lineage>
</organism>
<dbReference type="SUPFAM" id="SSF52518">
    <property type="entry name" value="Thiamin diphosphate-binding fold (THDP-binding)"/>
    <property type="match status" value="1"/>
</dbReference>
<evidence type="ECO:0000256" key="3">
    <source>
        <dbReference type="ARBA" id="ARBA00023052"/>
    </source>
</evidence>
<reference evidence="5 6" key="1">
    <citation type="submission" date="2021-03" db="EMBL/GenBank/DDBJ databases">
        <authorList>
            <person name="Grouzdev D.S."/>
        </authorList>
    </citation>
    <scope>NUCLEOTIDE SEQUENCE [LARGE SCALE GENOMIC DNA]</scope>
    <source>
        <strain evidence="5 6">M50-1</strain>
    </source>
</reference>
<dbReference type="SMART" id="SM00861">
    <property type="entry name" value="Transket_pyr"/>
    <property type="match status" value="1"/>
</dbReference>
<dbReference type="RefSeq" id="WP_135477828.1">
    <property type="nucleotide sequence ID" value="NZ_SIJK02000012.1"/>
</dbReference>
<evidence type="ECO:0000256" key="1">
    <source>
        <dbReference type="ARBA" id="ARBA00001964"/>
    </source>
</evidence>
<dbReference type="PANTHER" id="PTHR43257">
    <property type="entry name" value="PYRUVATE DEHYDROGENASE E1 COMPONENT BETA SUBUNIT"/>
    <property type="match status" value="1"/>
</dbReference>
<protein>
    <submittedName>
        <fullName evidence="5">Alpha-ketoacid dehydrogenase subunit beta</fullName>
    </submittedName>
</protein>
<proteinExistence type="predicted"/>
<sequence>MPEINLLEAIRQGLDEMMAQDDRIFIFGEDVGRRGGVFRVTEGLIDKYGPLRVLDSPLAESVIVGACIGAAMNDTRPIAEIQFADFIAPAFNQIVQEAARIHYRSNGDWSVPMVIRAPYGGGIHGALYHSQSIEAFFAHVPGLKVVAPATPYDAKGLLKSAIEDNNPVLFLEHKKTYRLIKGQVPEHDYRVPIGPAEIKRPGEDLSVFAYGLMIHYCLEAAQSLAASGVSVEVVDLRTLRPLDVPTILASSRRTGKVLIVHEDNLTGGFGGEIAALIAEHAFEYLDAPIVRLGGPDVPAMPFARSLEDAFMPNPQKIIEAMRRLAAY</sequence>
<dbReference type="EMBL" id="SIJK02000012">
    <property type="protein sequence ID" value="MBP1465796.1"/>
    <property type="molecule type" value="Genomic_DNA"/>
</dbReference>
<dbReference type="Proteomes" id="UP001193081">
    <property type="component" value="Unassembled WGS sequence"/>
</dbReference>
<keyword evidence="6" id="KW-1185">Reference proteome</keyword>
<keyword evidence="2" id="KW-0560">Oxidoreductase</keyword>
<name>A0ABS4D8N0_9CHLR</name>
<dbReference type="NCBIfam" id="NF006667">
    <property type="entry name" value="PRK09212.1"/>
    <property type="match status" value="1"/>
</dbReference>
<comment type="caution">
    <text evidence="5">The sequence shown here is derived from an EMBL/GenBank/DDBJ whole genome shotgun (WGS) entry which is preliminary data.</text>
</comment>
<evidence type="ECO:0000256" key="2">
    <source>
        <dbReference type="ARBA" id="ARBA00023002"/>
    </source>
</evidence>
<comment type="cofactor">
    <cofactor evidence="1">
        <name>thiamine diphosphate</name>
        <dbReference type="ChEBI" id="CHEBI:58937"/>
    </cofactor>
</comment>
<evidence type="ECO:0000313" key="5">
    <source>
        <dbReference type="EMBL" id="MBP1465796.1"/>
    </source>
</evidence>
<dbReference type="InterPro" id="IPR005475">
    <property type="entry name" value="Transketolase-like_Pyr-bd"/>
</dbReference>
<feature type="domain" description="Transketolase-like pyrimidine-binding" evidence="4">
    <location>
        <begin position="4"/>
        <end position="179"/>
    </location>
</feature>
<dbReference type="InterPro" id="IPR033248">
    <property type="entry name" value="Transketolase_C"/>
</dbReference>
<dbReference type="Pfam" id="PF02780">
    <property type="entry name" value="Transketolase_C"/>
    <property type="match status" value="1"/>
</dbReference>
<dbReference type="CDD" id="cd07036">
    <property type="entry name" value="TPP_PYR_E1-PDHc-beta_like"/>
    <property type="match status" value="1"/>
</dbReference>
<keyword evidence="3" id="KW-0786">Thiamine pyrophosphate</keyword>
<evidence type="ECO:0000259" key="4">
    <source>
        <dbReference type="SMART" id="SM00861"/>
    </source>
</evidence>
<dbReference type="InterPro" id="IPR029061">
    <property type="entry name" value="THDP-binding"/>
</dbReference>
<dbReference type="InterPro" id="IPR009014">
    <property type="entry name" value="Transketo_C/PFOR_II"/>
</dbReference>
<accession>A0ABS4D8N0</accession>